<gene>
    <name evidence="2" type="ORF">NDU88_007021</name>
</gene>
<evidence type="ECO:0000313" key="2">
    <source>
        <dbReference type="EMBL" id="KAJ1118834.1"/>
    </source>
</evidence>
<keyword evidence="3" id="KW-1185">Reference proteome</keyword>
<proteinExistence type="predicted"/>
<organism evidence="2 3">
    <name type="scientific">Pleurodeles waltl</name>
    <name type="common">Iberian ribbed newt</name>
    <dbReference type="NCBI Taxonomy" id="8319"/>
    <lineage>
        <taxon>Eukaryota</taxon>
        <taxon>Metazoa</taxon>
        <taxon>Chordata</taxon>
        <taxon>Craniata</taxon>
        <taxon>Vertebrata</taxon>
        <taxon>Euteleostomi</taxon>
        <taxon>Amphibia</taxon>
        <taxon>Batrachia</taxon>
        <taxon>Caudata</taxon>
        <taxon>Salamandroidea</taxon>
        <taxon>Salamandridae</taxon>
        <taxon>Pleurodelinae</taxon>
        <taxon>Pleurodeles</taxon>
    </lineage>
</organism>
<reference evidence="2" key="1">
    <citation type="journal article" date="2022" name="bioRxiv">
        <title>Sequencing and chromosome-scale assembly of the giantPleurodeles waltlgenome.</title>
        <authorList>
            <person name="Brown T."/>
            <person name="Elewa A."/>
            <person name="Iarovenko S."/>
            <person name="Subramanian E."/>
            <person name="Araus A.J."/>
            <person name="Petzold A."/>
            <person name="Susuki M."/>
            <person name="Suzuki K.-i.T."/>
            <person name="Hayashi T."/>
            <person name="Toyoda A."/>
            <person name="Oliveira C."/>
            <person name="Osipova E."/>
            <person name="Leigh N.D."/>
            <person name="Simon A."/>
            <person name="Yun M.H."/>
        </authorList>
    </citation>
    <scope>NUCLEOTIDE SEQUENCE</scope>
    <source>
        <strain evidence="2">20211129_DDA</strain>
        <tissue evidence="2">Liver</tissue>
    </source>
</reference>
<evidence type="ECO:0000256" key="1">
    <source>
        <dbReference type="SAM" id="MobiDB-lite"/>
    </source>
</evidence>
<feature type="region of interest" description="Disordered" evidence="1">
    <location>
        <begin position="45"/>
        <end position="124"/>
    </location>
</feature>
<dbReference type="AlphaFoldDB" id="A0AAV7NW64"/>
<dbReference type="EMBL" id="JANPWB010000012">
    <property type="protein sequence ID" value="KAJ1118834.1"/>
    <property type="molecule type" value="Genomic_DNA"/>
</dbReference>
<protein>
    <submittedName>
        <fullName evidence="2">Uncharacterized protein</fullName>
    </submittedName>
</protein>
<accession>A0AAV7NW64</accession>
<dbReference type="Proteomes" id="UP001066276">
    <property type="component" value="Chromosome 8"/>
</dbReference>
<evidence type="ECO:0000313" key="3">
    <source>
        <dbReference type="Proteomes" id="UP001066276"/>
    </source>
</evidence>
<comment type="caution">
    <text evidence="2">The sequence shown here is derived from an EMBL/GenBank/DDBJ whole genome shotgun (WGS) entry which is preliminary data.</text>
</comment>
<sequence length="124" mass="12972">MQATWPGGLKPPSNVVALCPGGRGAATLVSQARRLLFDSVRVAGPPGASHTQASMVWPRAPRAHATTRPRPPVTGTWQAADPRGLGPSHLPPPPKVGARECRVPGRRSSITPSPAGHRRPSSPH</sequence>
<name>A0AAV7NW64_PLEWA</name>